<dbReference type="GO" id="GO:0020037">
    <property type="term" value="F:heme binding"/>
    <property type="evidence" value="ECO:0007669"/>
    <property type="project" value="InterPro"/>
</dbReference>
<evidence type="ECO:0000256" key="8">
    <source>
        <dbReference type="ARBA" id="ARBA00022989"/>
    </source>
</evidence>
<evidence type="ECO:0000256" key="7">
    <source>
        <dbReference type="ARBA" id="ARBA00022723"/>
    </source>
</evidence>
<evidence type="ECO:0000256" key="14">
    <source>
        <dbReference type="RuleBase" id="RU000461"/>
    </source>
</evidence>
<dbReference type="InterPro" id="IPR036396">
    <property type="entry name" value="Cyt_P450_sf"/>
</dbReference>
<comment type="similarity">
    <text evidence="4 14">Belongs to the cytochrome P450 family.</text>
</comment>
<keyword evidence="8" id="KW-1133">Transmembrane helix</keyword>
<proteinExistence type="inferred from homology"/>
<keyword evidence="9 14" id="KW-0560">Oxidoreductase</keyword>
<dbReference type="OrthoDB" id="2789670at2759"/>
<dbReference type="GO" id="GO:0016705">
    <property type="term" value="F:oxidoreductase activity, acting on paired donors, with incorporation or reduction of molecular oxygen"/>
    <property type="evidence" value="ECO:0007669"/>
    <property type="project" value="InterPro"/>
</dbReference>
<evidence type="ECO:0000256" key="2">
    <source>
        <dbReference type="ARBA" id="ARBA00004167"/>
    </source>
</evidence>
<evidence type="ECO:0000256" key="10">
    <source>
        <dbReference type="ARBA" id="ARBA00023004"/>
    </source>
</evidence>
<dbReference type="STRING" id="1353009.A0A1Y2J3I9"/>
<gene>
    <name evidence="15" type="ORF">PYCCODRAFT_1381215</name>
</gene>
<evidence type="ECO:0000256" key="6">
    <source>
        <dbReference type="ARBA" id="ARBA00022692"/>
    </source>
</evidence>
<comment type="subcellular location">
    <subcellularLocation>
        <location evidence="2">Membrane</location>
        <topology evidence="2">Single-pass membrane protein</topology>
    </subcellularLocation>
</comment>
<dbReference type="GO" id="GO:0005506">
    <property type="term" value="F:iron ion binding"/>
    <property type="evidence" value="ECO:0007669"/>
    <property type="project" value="InterPro"/>
</dbReference>
<dbReference type="PANTHER" id="PTHR46300:SF7">
    <property type="entry name" value="P450, PUTATIVE (EUROFUNG)-RELATED"/>
    <property type="match status" value="1"/>
</dbReference>
<dbReference type="PANTHER" id="PTHR46300">
    <property type="entry name" value="P450, PUTATIVE (EUROFUNG)-RELATED-RELATED"/>
    <property type="match status" value="1"/>
</dbReference>
<keyword evidence="11 14" id="KW-0503">Monooxygenase</keyword>
<evidence type="ECO:0000256" key="1">
    <source>
        <dbReference type="ARBA" id="ARBA00001971"/>
    </source>
</evidence>
<evidence type="ECO:0000256" key="5">
    <source>
        <dbReference type="ARBA" id="ARBA00022617"/>
    </source>
</evidence>
<keyword evidence="6" id="KW-0812">Transmembrane</keyword>
<keyword evidence="16" id="KW-1185">Reference proteome</keyword>
<dbReference type="InterPro" id="IPR017972">
    <property type="entry name" value="Cyt_P450_CS"/>
</dbReference>
<dbReference type="GO" id="GO:0016020">
    <property type="term" value="C:membrane"/>
    <property type="evidence" value="ECO:0007669"/>
    <property type="project" value="UniProtKB-SubCell"/>
</dbReference>
<accession>A0A1Y2J3I9</accession>
<comment type="cofactor">
    <cofactor evidence="1 13">
        <name>heme</name>
        <dbReference type="ChEBI" id="CHEBI:30413"/>
    </cofactor>
</comment>
<evidence type="ECO:0000256" key="4">
    <source>
        <dbReference type="ARBA" id="ARBA00010617"/>
    </source>
</evidence>
<evidence type="ECO:0000313" key="16">
    <source>
        <dbReference type="Proteomes" id="UP000193067"/>
    </source>
</evidence>
<organism evidence="15 16">
    <name type="scientific">Trametes coccinea (strain BRFM310)</name>
    <name type="common">Pycnoporus coccineus</name>
    <dbReference type="NCBI Taxonomy" id="1353009"/>
    <lineage>
        <taxon>Eukaryota</taxon>
        <taxon>Fungi</taxon>
        <taxon>Dikarya</taxon>
        <taxon>Basidiomycota</taxon>
        <taxon>Agaricomycotina</taxon>
        <taxon>Agaricomycetes</taxon>
        <taxon>Polyporales</taxon>
        <taxon>Polyporaceae</taxon>
        <taxon>Trametes</taxon>
    </lineage>
</organism>
<dbReference type="AlphaFoldDB" id="A0A1Y2J3I9"/>
<dbReference type="Pfam" id="PF00067">
    <property type="entry name" value="p450"/>
    <property type="match status" value="1"/>
</dbReference>
<dbReference type="Proteomes" id="UP000193067">
    <property type="component" value="Unassembled WGS sequence"/>
</dbReference>
<dbReference type="EMBL" id="KZ084087">
    <property type="protein sequence ID" value="OSD07978.1"/>
    <property type="molecule type" value="Genomic_DNA"/>
</dbReference>
<dbReference type="GO" id="GO:0004497">
    <property type="term" value="F:monooxygenase activity"/>
    <property type="evidence" value="ECO:0007669"/>
    <property type="project" value="UniProtKB-KW"/>
</dbReference>
<comment type="pathway">
    <text evidence="3">Secondary metabolite biosynthesis.</text>
</comment>
<evidence type="ECO:0000256" key="9">
    <source>
        <dbReference type="ARBA" id="ARBA00023002"/>
    </source>
</evidence>
<dbReference type="Gene3D" id="1.10.630.10">
    <property type="entry name" value="Cytochrome P450"/>
    <property type="match status" value="1"/>
</dbReference>
<dbReference type="PROSITE" id="PS00086">
    <property type="entry name" value="CYTOCHROME_P450"/>
    <property type="match status" value="1"/>
</dbReference>
<keyword evidence="5 13" id="KW-0349">Heme</keyword>
<evidence type="ECO:0000256" key="13">
    <source>
        <dbReference type="PIRSR" id="PIRSR602401-1"/>
    </source>
</evidence>
<evidence type="ECO:0000313" key="15">
    <source>
        <dbReference type="EMBL" id="OSD07978.1"/>
    </source>
</evidence>
<evidence type="ECO:0000256" key="3">
    <source>
        <dbReference type="ARBA" id="ARBA00005179"/>
    </source>
</evidence>
<dbReference type="InterPro" id="IPR050364">
    <property type="entry name" value="Cytochrome_P450_fung"/>
</dbReference>
<dbReference type="SUPFAM" id="SSF48264">
    <property type="entry name" value="Cytochrome P450"/>
    <property type="match status" value="1"/>
</dbReference>
<dbReference type="PRINTS" id="PR00463">
    <property type="entry name" value="EP450I"/>
</dbReference>
<dbReference type="CDD" id="cd11065">
    <property type="entry name" value="CYP64-like"/>
    <property type="match status" value="1"/>
</dbReference>
<keyword evidence="7 13" id="KW-0479">Metal-binding</keyword>
<sequence>MPLPVIGNLLDLSFDQFWLRVSKWADMYGDLVYLRVFGQGILFLNSFEAAVDLLDKSGAAYAGRPLTVMCGKLCGCENITAFAQYGPEFRRHRRLMQHALGAGNIQGYRPLIMEETHFFLQRMAESGQDFVSHIRRYIGGQMFAIVYGHRIVDEKDPYLKRAENVLDLLSNHIASLGAGVWIVDIFPFLKYLPSWFPGAAFKRKASNWRTVIEDCVRLPFERVREDMSSDARTLASYCGVLYNRPAEDIGISRAQYESDIQWTAGTMYVASLDTTLIVLMHFALAMVLYPQVVQKAQAEIDQVVGHERLPTLDDRPALPYIEAILNECLRWGPPIPLALPHRLTKDDTYRGMRIPKNTLVFANVWRMTRDPELFPHPDEFMPERYLNLPADDPEAKQRDPRNTVFGFGRRRCPGATLVESSLWALMACMLATMDFHKATDSSGEPIEPHIEYRDVTLRMPTAFQCDIRPRSDRALELIREAVTAKE</sequence>
<evidence type="ECO:0000256" key="11">
    <source>
        <dbReference type="ARBA" id="ARBA00023033"/>
    </source>
</evidence>
<protein>
    <submittedName>
        <fullName evidence="15">Cytochrome P450</fullName>
    </submittedName>
</protein>
<evidence type="ECO:0000256" key="12">
    <source>
        <dbReference type="ARBA" id="ARBA00023136"/>
    </source>
</evidence>
<name>A0A1Y2J3I9_TRAC3</name>
<reference evidence="15 16" key="1">
    <citation type="journal article" date="2015" name="Biotechnol. Biofuels">
        <title>Enhanced degradation of softwood versus hardwood by the white-rot fungus Pycnoporus coccineus.</title>
        <authorList>
            <person name="Couturier M."/>
            <person name="Navarro D."/>
            <person name="Chevret D."/>
            <person name="Henrissat B."/>
            <person name="Piumi F."/>
            <person name="Ruiz-Duenas F.J."/>
            <person name="Martinez A.T."/>
            <person name="Grigoriev I.V."/>
            <person name="Riley R."/>
            <person name="Lipzen A."/>
            <person name="Berrin J.G."/>
            <person name="Master E.R."/>
            <person name="Rosso M.N."/>
        </authorList>
    </citation>
    <scope>NUCLEOTIDE SEQUENCE [LARGE SCALE GENOMIC DNA]</scope>
    <source>
        <strain evidence="15 16">BRFM310</strain>
    </source>
</reference>
<keyword evidence="12" id="KW-0472">Membrane</keyword>
<keyword evidence="10 13" id="KW-0408">Iron</keyword>
<feature type="binding site" description="axial binding residue" evidence="13">
    <location>
        <position position="412"/>
    </location>
    <ligand>
        <name>heme</name>
        <dbReference type="ChEBI" id="CHEBI:30413"/>
    </ligand>
    <ligandPart>
        <name>Fe</name>
        <dbReference type="ChEBI" id="CHEBI:18248"/>
    </ligandPart>
</feature>
<dbReference type="InterPro" id="IPR002401">
    <property type="entry name" value="Cyt_P450_E_grp-I"/>
</dbReference>
<dbReference type="InterPro" id="IPR001128">
    <property type="entry name" value="Cyt_P450"/>
</dbReference>